<comment type="caution">
    <text evidence="4">The sequence shown here is derived from an EMBL/GenBank/DDBJ whole genome shotgun (WGS) entry which is preliminary data.</text>
</comment>
<feature type="chain" id="PRO_5041200590" description="ShKT domain-containing protein" evidence="2">
    <location>
        <begin position="19"/>
        <end position="79"/>
    </location>
</feature>
<keyword evidence="5" id="KW-1185">Reference proteome</keyword>
<organism evidence="4 5">
    <name type="scientific">Steinernema hermaphroditum</name>
    <dbReference type="NCBI Taxonomy" id="289476"/>
    <lineage>
        <taxon>Eukaryota</taxon>
        <taxon>Metazoa</taxon>
        <taxon>Ecdysozoa</taxon>
        <taxon>Nematoda</taxon>
        <taxon>Chromadorea</taxon>
        <taxon>Rhabditida</taxon>
        <taxon>Tylenchina</taxon>
        <taxon>Panagrolaimomorpha</taxon>
        <taxon>Strongyloidoidea</taxon>
        <taxon>Steinernematidae</taxon>
        <taxon>Steinernema</taxon>
    </lineage>
</organism>
<evidence type="ECO:0000256" key="2">
    <source>
        <dbReference type="SAM" id="SignalP"/>
    </source>
</evidence>
<evidence type="ECO:0000313" key="5">
    <source>
        <dbReference type="Proteomes" id="UP001175271"/>
    </source>
</evidence>
<reference evidence="4" key="1">
    <citation type="submission" date="2023-06" db="EMBL/GenBank/DDBJ databases">
        <title>Genomic analysis of the entomopathogenic nematode Steinernema hermaphroditum.</title>
        <authorList>
            <person name="Schwarz E.M."/>
            <person name="Heppert J.K."/>
            <person name="Baniya A."/>
            <person name="Schwartz H.T."/>
            <person name="Tan C.-H."/>
            <person name="Antoshechkin I."/>
            <person name="Sternberg P.W."/>
            <person name="Goodrich-Blair H."/>
            <person name="Dillman A.R."/>
        </authorList>
    </citation>
    <scope>NUCLEOTIDE SEQUENCE</scope>
    <source>
        <strain evidence="4">PS9179</strain>
        <tissue evidence="4">Whole animal</tissue>
    </source>
</reference>
<feature type="domain" description="ShKT" evidence="3">
    <location>
        <begin position="46"/>
        <end position="79"/>
    </location>
</feature>
<accession>A0AA39INA4</accession>
<name>A0AA39INA4_9BILA</name>
<protein>
    <recommendedName>
        <fullName evidence="3">ShKT domain-containing protein</fullName>
    </recommendedName>
</protein>
<dbReference type="EMBL" id="JAUCMV010000001">
    <property type="protein sequence ID" value="KAK0427465.1"/>
    <property type="molecule type" value="Genomic_DNA"/>
</dbReference>
<evidence type="ECO:0000313" key="4">
    <source>
        <dbReference type="EMBL" id="KAK0427465.1"/>
    </source>
</evidence>
<evidence type="ECO:0000256" key="1">
    <source>
        <dbReference type="PROSITE-ProRule" id="PRU01005"/>
    </source>
</evidence>
<dbReference type="Proteomes" id="UP001175271">
    <property type="component" value="Unassembled WGS sequence"/>
</dbReference>
<dbReference type="PROSITE" id="PS51670">
    <property type="entry name" value="SHKT"/>
    <property type="match status" value="1"/>
</dbReference>
<evidence type="ECO:0000259" key="3">
    <source>
        <dbReference type="PROSITE" id="PS51670"/>
    </source>
</evidence>
<keyword evidence="2" id="KW-0732">Signal</keyword>
<proteinExistence type="predicted"/>
<dbReference type="AlphaFoldDB" id="A0AA39INA4"/>
<dbReference type="InterPro" id="IPR003582">
    <property type="entry name" value="ShKT_dom"/>
</dbReference>
<dbReference type="Pfam" id="PF01549">
    <property type="entry name" value="ShK"/>
    <property type="match status" value="1"/>
</dbReference>
<dbReference type="Gene3D" id="1.10.10.1870">
    <property type="entry name" value="ShTK domain-like"/>
    <property type="match status" value="1"/>
</dbReference>
<comment type="caution">
    <text evidence="1">Lacks conserved residue(s) required for the propagation of feature annotation.</text>
</comment>
<sequence length="79" mass="8920">MPQEVLLLTLLLITAVNVQLPCNSGGCPQDYVCNKSTDTCEVVRECKDNLPWCERNKERCNGQFRGFLEQQCAKTCGYC</sequence>
<gene>
    <name evidence="4" type="ORF">QR680_010240</name>
</gene>
<feature type="signal peptide" evidence="2">
    <location>
        <begin position="1"/>
        <end position="18"/>
    </location>
</feature>